<comment type="subcellular location">
    <subcellularLocation>
        <location evidence="1">Membrane</location>
        <topology evidence="1">Single-pass membrane protein</topology>
    </subcellularLocation>
</comment>
<feature type="transmembrane region" description="Helical" evidence="10">
    <location>
        <begin position="1035"/>
        <end position="1059"/>
    </location>
</feature>
<keyword evidence="3" id="KW-0677">Repeat</keyword>
<evidence type="ECO:0000259" key="12">
    <source>
        <dbReference type="PROSITE" id="PS50262"/>
    </source>
</evidence>
<keyword evidence="7" id="KW-0675">Receptor</keyword>
<evidence type="ECO:0000256" key="1">
    <source>
        <dbReference type="ARBA" id="ARBA00004167"/>
    </source>
</evidence>
<dbReference type="InterPro" id="IPR051221">
    <property type="entry name" value="LDLR-related"/>
</dbReference>
<keyword evidence="6 9" id="KW-1015">Disulfide bond</keyword>
<dbReference type="Pfam" id="PF00001">
    <property type="entry name" value="7tm_1"/>
    <property type="match status" value="1"/>
</dbReference>
<evidence type="ECO:0000313" key="13">
    <source>
        <dbReference type="EMBL" id="CAK8691654.1"/>
    </source>
</evidence>
<evidence type="ECO:0000256" key="6">
    <source>
        <dbReference type="ARBA" id="ARBA00023157"/>
    </source>
</evidence>
<feature type="transmembrane region" description="Helical" evidence="10">
    <location>
        <begin position="812"/>
        <end position="832"/>
    </location>
</feature>
<evidence type="ECO:0000256" key="7">
    <source>
        <dbReference type="ARBA" id="ARBA00023170"/>
    </source>
</evidence>
<dbReference type="InterPro" id="IPR023415">
    <property type="entry name" value="LDLR_class-A_CS"/>
</dbReference>
<dbReference type="PROSITE" id="PS50068">
    <property type="entry name" value="LDLRA_2"/>
    <property type="match status" value="8"/>
</dbReference>
<dbReference type="Pfam" id="PF00057">
    <property type="entry name" value="Ldl_recept_a"/>
    <property type="match status" value="2"/>
</dbReference>
<dbReference type="InterPro" id="IPR002172">
    <property type="entry name" value="LDrepeatLR_classA_rpt"/>
</dbReference>
<dbReference type="Gene3D" id="4.10.400.10">
    <property type="entry name" value="Low-density Lipoprotein Receptor"/>
    <property type="match status" value="8"/>
</dbReference>
<proteinExistence type="predicted"/>
<feature type="transmembrane region" description="Helical" evidence="10">
    <location>
        <begin position="748"/>
        <end position="769"/>
    </location>
</feature>
<keyword evidence="14" id="KW-1185">Reference proteome</keyword>
<sequence>MASLRSCILLLLMFWPDPIYVRGRKCHPTEFKCDVTKKCIDRFLVMNGRMNCGGNDTSDEDKPLARCHPRTEFRCRGNGQCVERKYINNKGAISICHDKSDGGFVSDFHCDDNNEYKCGSGNCVKRHLVWKGLKTCSPQDDDQETTGECDQEMEFKCEKSGVCIKISQVRNKERDCPDGEDEETEMGKCLETEFRCSDGSCIPRHKVGDGLKDCGGEGEDEKPGTINVCILSLEHPCYDEDDRRSVTRCIPRSWVNDGVAHCVDGSDETVTSLHCFDDEWSCDRKTKCLRSQQLCDGIVDCMDCSDEINTEHCSKEQRSRFFQCTNPTSLGDVMRDSGIVTSHCILRGYFCDGIVDCQDGSDEAEVGSGFKCRISKSKAGSSSTRTCVLPQVMIDDAITDCDDGSDEPMAGLLIIGSYYTCLDSNNVNIKVSQFCDGVFDCFDLSDECLCEIHNDNYDVRKVCQNICFRKTSTNTVTIEMNSLDPCDFCPQANMLCDVSATSYKCLPLQNICDEIRDCDDKIDELFCTAKHNVTSHKTSNTSFLCPLSDDLKYFQQSFDEIPTFATRCDGKAQCFGLADECDDVTIEENTTVCSHVIKRPDFCEHLAGLYSCPDDETVPLWPHQVCDGRIDCNDEADEMYCDDTRFECEILTTEVYSTTPSNGKLISIDKKRLCDGHVDCFDRMDERNCSHYFYCKDELPPYFVEKDYVMDGKRDCSDGSDECPHPDLFADDPLSSRDQLITHPWLRAWVWIMALVAIVGNLLVIITTLEKIVTSQFHLPPMFQLSNLFSPNNRRDRKKVLASSPLMRCNDILVVNLALADLLTGVYLLLIAVKSVQFSGSYCIHEMAWRSSAQCENLGALIVTATQASVGIMVALTAFRLYAVIRPWGVKALKATTVIFLTLIIWVVSIMLGLTPILTSLRDAFVTSSFTGRSQGTGATLYFATEVVNKTSMTSFLRKVCALSRSQEEICTKFSSNGATWTDLNDGLTALFDKLTIKGYFGYYGSHGVCLPALYPLEHDVTTHTSSRFPATARYTALLVTMNSVAFLLVAAAYSLICYESTTKILSHRKSLKIRRSSRGSVRVSDMHKRIGKLVLTDFLCHMPVCVLSICGLLYVPIPAWVYSFTAVVLLPINSALNPILYSGVVTSAAVRIKRLIAKRGKEEEQCERINIGATSTETTKSFLQNRHNVVNRDRSSASKPLTSVLNQNNERAPTPGSINKLLKGKRKVSNPQVTEIEDSRQKTQTTLISTPDLKVTTIV</sequence>
<dbReference type="CDD" id="cd00112">
    <property type="entry name" value="LDLa"/>
    <property type="match status" value="5"/>
</dbReference>
<evidence type="ECO:0000256" key="8">
    <source>
        <dbReference type="ARBA" id="ARBA00023180"/>
    </source>
</evidence>
<protein>
    <recommendedName>
        <fullName evidence="12">G-protein coupled receptors family 1 profile domain-containing protein</fullName>
    </recommendedName>
</protein>
<feature type="signal peptide" evidence="11">
    <location>
        <begin position="1"/>
        <end position="23"/>
    </location>
</feature>
<dbReference type="InterPro" id="IPR017452">
    <property type="entry name" value="GPCR_Rhodpsn_7TM"/>
</dbReference>
<dbReference type="SUPFAM" id="SSF81321">
    <property type="entry name" value="Family A G protein-coupled receptor-like"/>
    <property type="match status" value="1"/>
</dbReference>
<feature type="transmembrane region" description="Helical" evidence="10">
    <location>
        <begin position="895"/>
        <end position="918"/>
    </location>
</feature>
<dbReference type="InterPro" id="IPR036055">
    <property type="entry name" value="LDL_receptor-like_sf"/>
</dbReference>
<feature type="transmembrane region" description="Helical" evidence="10">
    <location>
        <begin position="858"/>
        <end position="883"/>
    </location>
</feature>
<reference evidence="13 14" key="1">
    <citation type="submission" date="2024-02" db="EMBL/GenBank/DDBJ databases">
        <authorList>
            <person name="Daric V."/>
            <person name="Darras S."/>
        </authorList>
    </citation>
    <scope>NUCLEOTIDE SEQUENCE [LARGE SCALE GENOMIC DNA]</scope>
</reference>
<feature type="transmembrane region" description="Helical" evidence="10">
    <location>
        <begin position="1094"/>
        <end position="1116"/>
    </location>
</feature>
<keyword evidence="5 10" id="KW-0472">Membrane</keyword>
<dbReference type="PRINTS" id="PR00261">
    <property type="entry name" value="LDLRECEPTOR"/>
</dbReference>
<evidence type="ECO:0000256" key="2">
    <source>
        <dbReference type="ARBA" id="ARBA00022692"/>
    </source>
</evidence>
<dbReference type="PANTHER" id="PTHR22722:SF5">
    <property type="entry name" value="LOW-DENSITY LIPOPROTEIN RECEPTOR-RELATED PROTEIN 1B"/>
    <property type="match status" value="1"/>
</dbReference>
<organism evidence="13 14">
    <name type="scientific">Clavelina lepadiformis</name>
    <name type="common">Light-bulb sea squirt</name>
    <name type="synonym">Ascidia lepadiformis</name>
    <dbReference type="NCBI Taxonomy" id="159417"/>
    <lineage>
        <taxon>Eukaryota</taxon>
        <taxon>Metazoa</taxon>
        <taxon>Chordata</taxon>
        <taxon>Tunicata</taxon>
        <taxon>Ascidiacea</taxon>
        <taxon>Aplousobranchia</taxon>
        <taxon>Clavelinidae</taxon>
        <taxon>Clavelina</taxon>
    </lineage>
</organism>
<dbReference type="SUPFAM" id="SSF57424">
    <property type="entry name" value="LDL receptor-like module"/>
    <property type="match status" value="5"/>
</dbReference>
<evidence type="ECO:0000313" key="14">
    <source>
        <dbReference type="Proteomes" id="UP001642483"/>
    </source>
</evidence>
<comment type="caution">
    <text evidence="13">The sequence shown here is derived from an EMBL/GenBank/DDBJ whole genome shotgun (WGS) entry which is preliminary data.</text>
</comment>
<dbReference type="PANTHER" id="PTHR22722">
    <property type="entry name" value="LOW-DENSITY LIPOPROTEIN RECEPTOR-RELATED PROTEIN 2-RELATED"/>
    <property type="match status" value="1"/>
</dbReference>
<keyword evidence="8" id="KW-0325">Glycoprotein</keyword>
<evidence type="ECO:0000256" key="4">
    <source>
        <dbReference type="ARBA" id="ARBA00022989"/>
    </source>
</evidence>
<evidence type="ECO:0000256" key="3">
    <source>
        <dbReference type="ARBA" id="ARBA00022737"/>
    </source>
</evidence>
<comment type="caution">
    <text evidence="9">Lacks conserved residue(s) required for the propagation of feature annotation.</text>
</comment>
<keyword evidence="4 10" id="KW-1133">Transmembrane helix</keyword>
<feature type="disulfide bond" evidence="9">
    <location>
        <begin position="674"/>
        <end position="689"/>
    </location>
</feature>
<feature type="disulfide bond" evidence="9">
    <location>
        <begin position="512"/>
        <end position="527"/>
    </location>
</feature>
<name>A0ABP0GLI8_CLALP</name>
<dbReference type="InterPro" id="IPR000276">
    <property type="entry name" value="GPCR_Rhodpsn"/>
</dbReference>
<feature type="disulfide bond" evidence="9">
    <location>
        <begin position="626"/>
        <end position="641"/>
    </location>
</feature>
<keyword evidence="11" id="KW-0732">Signal</keyword>
<dbReference type="EMBL" id="CAWYQH010000119">
    <property type="protein sequence ID" value="CAK8691654.1"/>
    <property type="molecule type" value="Genomic_DNA"/>
</dbReference>
<feature type="disulfide bond" evidence="9">
    <location>
        <begin position="196"/>
        <end position="214"/>
    </location>
</feature>
<feature type="disulfide bond" evidence="9">
    <location>
        <begin position="189"/>
        <end position="201"/>
    </location>
</feature>
<accession>A0ABP0GLI8</accession>
<dbReference type="SMART" id="SM00192">
    <property type="entry name" value="LDLa"/>
    <property type="match status" value="11"/>
</dbReference>
<evidence type="ECO:0000256" key="10">
    <source>
        <dbReference type="SAM" id="Phobius"/>
    </source>
</evidence>
<evidence type="ECO:0000256" key="5">
    <source>
        <dbReference type="ARBA" id="ARBA00023136"/>
    </source>
</evidence>
<evidence type="ECO:0000256" key="9">
    <source>
        <dbReference type="PROSITE-ProRule" id="PRU00124"/>
    </source>
</evidence>
<dbReference type="Gene3D" id="1.20.1070.10">
    <property type="entry name" value="Rhodopsin 7-helix transmembrane proteins"/>
    <property type="match status" value="2"/>
</dbReference>
<evidence type="ECO:0000256" key="11">
    <source>
        <dbReference type="SAM" id="SignalP"/>
    </source>
</evidence>
<gene>
    <name evidence="13" type="ORF">CVLEPA_LOCUS24417</name>
</gene>
<dbReference type="PROSITE" id="PS01209">
    <property type="entry name" value="LDLRA_1"/>
    <property type="match status" value="1"/>
</dbReference>
<feature type="domain" description="G-protein coupled receptors family 1 profile" evidence="12">
    <location>
        <begin position="760"/>
        <end position="1142"/>
    </location>
</feature>
<dbReference type="PROSITE" id="PS50262">
    <property type="entry name" value="G_PROTEIN_RECEP_F1_2"/>
    <property type="match status" value="1"/>
</dbReference>
<keyword evidence="2 10" id="KW-0812">Transmembrane</keyword>
<feature type="transmembrane region" description="Helical" evidence="10">
    <location>
        <begin position="1122"/>
        <end position="1151"/>
    </location>
</feature>
<feature type="chain" id="PRO_5046138585" description="G-protein coupled receptors family 1 profile domain-containing protein" evidence="11">
    <location>
        <begin position="24"/>
        <end position="1260"/>
    </location>
</feature>
<dbReference type="Proteomes" id="UP001642483">
    <property type="component" value="Unassembled WGS sequence"/>
</dbReference>